<protein>
    <submittedName>
        <fullName evidence="2">Uncharacterized protein</fullName>
    </submittedName>
</protein>
<dbReference type="OrthoDB" id="3351822at2759"/>
<accession>A0A316VCE1</accession>
<dbReference type="GeneID" id="37024398"/>
<dbReference type="InParanoid" id="A0A316VCE1"/>
<evidence type="ECO:0000313" key="3">
    <source>
        <dbReference type="Proteomes" id="UP000245771"/>
    </source>
</evidence>
<name>A0A316VCE1_9BASI</name>
<reference evidence="2 3" key="1">
    <citation type="journal article" date="2018" name="Mol. Biol. Evol.">
        <title>Broad Genomic Sampling Reveals a Smut Pathogenic Ancestry of the Fungal Clade Ustilaginomycotina.</title>
        <authorList>
            <person name="Kijpornyongpan T."/>
            <person name="Mondo S.J."/>
            <person name="Barry K."/>
            <person name="Sandor L."/>
            <person name="Lee J."/>
            <person name="Lipzen A."/>
            <person name="Pangilinan J."/>
            <person name="LaButti K."/>
            <person name="Hainaut M."/>
            <person name="Henrissat B."/>
            <person name="Grigoriev I.V."/>
            <person name="Spatafora J.W."/>
            <person name="Aime M.C."/>
        </authorList>
    </citation>
    <scope>NUCLEOTIDE SEQUENCE [LARGE SCALE GENOMIC DNA]</scope>
    <source>
        <strain evidence="2 3">MCA 3882</strain>
    </source>
</reference>
<dbReference type="AlphaFoldDB" id="A0A316VCE1"/>
<dbReference type="RefSeq" id="XP_025353953.1">
    <property type="nucleotide sequence ID" value="XM_025502617.1"/>
</dbReference>
<feature type="compositionally biased region" description="Basic and acidic residues" evidence="1">
    <location>
        <begin position="429"/>
        <end position="459"/>
    </location>
</feature>
<proteinExistence type="predicted"/>
<organism evidence="2 3">
    <name type="scientific">Meira miltonrushii</name>
    <dbReference type="NCBI Taxonomy" id="1280837"/>
    <lineage>
        <taxon>Eukaryota</taxon>
        <taxon>Fungi</taxon>
        <taxon>Dikarya</taxon>
        <taxon>Basidiomycota</taxon>
        <taxon>Ustilaginomycotina</taxon>
        <taxon>Exobasidiomycetes</taxon>
        <taxon>Exobasidiales</taxon>
        <taxon>Brachybasidiaceae</taxon>
        <taxon>Meira</taxon>
    </lineage>
</organism>
<evidence type="ECO:0000256" key="1">
    <source>
        <dbReference type="SAM" id="MobiDB-lite"/>
    </source>
</evidence>
<sequence length="609" mass="68513">MNAATSDGVMPFPDEIIQIICEFAAEQDQSTAYALALTSKQVCKWTAKARWRTISITSPRQLISLWSIIYALPKEIVEGFWKLYDAQEELQRGGTWSEKTVTELYPLQVIVERLGESKRRKVDGISFPPGGHPHVYVKNLFFDLVNDRAVGDKSSRMFFQICTSFFEILLGGIWPEGLALNPLYLLQRWNGESSSVLETVSIGPLEALHLNHRCGPDLPIKEMTITVNETSERLALNHTLPVSLQRLHLIGASVDSPLSGMTPPWSLFKSLCTPYMGDPTSKTSKRRLTHIRYDTRRFSFKPAEITAKRMGPLFRELTLSPSDTHQTTHTTAKEATASFQFDGPRHAAPSKGSGNVARLQSTTNLVSIHKLAQQGDPIAQYMCNIGIGQLAFLQFAWEPMTGSKEMLESVQPWYKRNADSADTSQQNETDSREDGRQHGMRDETGGWPRERRGAWTERSEKSIDSFGAEMREAIESQWGWHGDGIEAAGRYCRQSEENIEDGTTRDPFERNSAFTPDGDTLSKEKIESRPDLYNSEIAEMQKVTALIRQKFPNCNLSHPNFANDSESPLCFGIRAPRSLVHLGGKASFTYHDRLRLFYDRANGGKGAWP</sequence>
<gene>
    <name evidence="2" type="ORF">FA14DRAFT_64251</name>
</gene>
<feature type="region of interest" description="Disordered" evidence="1">
    <location>
        <begin position="417"/>
        <end position="459"/>
    </location>
</feature>
<dbReference type="EMBL" id="KZ819604">
    <property type="protein sequence ID" value="PWN33651.1"/>
    <property type="molecule type" value="Genomic_DNA"/>
</dbReference>
<dbReference type="Proteomes" id="UP000245771">
    <property type="component" value="Unassembled WGS sequence"/>
</dbReference>
<keyword evidence="3" id="KW-1185">Reference proteome</keyword>
<evidence type="ECO:0000313" key="2">
    <source>
        <dbReference type="EMBL" id="PWN33651.1"/>
    </source>
</evidence>